<dbReference type="PROSITE" id="PS50211">
    <property type="entry name" value="DENN"/>
    <property type="match status" value="1"/>
</dbReference>
<dbReference type="GO" id="GO:0051666">
    <property type="term" value="P:actin cortical patch localization"/>
    <property type="evidence" value="ECO:0007669"/>
    <property type="project" value="TreeGrafter"/>
</dbReference>
<organism evidence="3 4">
    <name type="scientific">Peronospora matthiolae</name>
    <dbReference type="NCBI Taxonomy" id="2874970"/>
    <lineage>
        <taxon>Eukaryota</taxon>
        <taxon>Sar</taxon>
        <taxon>Stramenopiles</taxon>
        <taxon>Oomycota</taxon>
        <taxon>Peronosporomycetes</taxon>
        <taxon>Peronosporales</taxon>
        <taxon>Peronosporaceae</taxon>
        <taxon>Peronospora</taxon>
    </lineage>
</organism>
<evidence type="ECO:0000259" key="2">
    <source>
        <dbReference type="PROSITE" id="PS50211"/>
    </source>
</evidence>
<dbReference type="InterPro" id="IPR052809">
    <property type="entry name" value="Actin_polarity_regulatory"/>
</dbReference>
<evidence type="ECO:0000313" key="4">
    <source>
        <dbReference type="Proteomes" id="UP001162060"/>
    </source>
</evidence>
<protein>
    <recommendedName>
        <fullName evidence="2">UDENN domain-containing protein</fullName>
    </recommendedName>
</protein>
<comment type="caution">
    <text evidence="3">The sequence shown here is derived from an EMBL/GenBank/DDBJ whole genome shotgun (WGS) entry which is preliminary data.</text>
</comment>
<dbReference type="Proteomes" id="UP001162060">
    <property type="component" value="Unassembled WGS sequence"/>
</dbReference>
<dbReference type="InterPro" id="IPR037516">
    <property type="entry name" value="Tripartite_DENN"/>
</dbReference>
<proteinExistence type="predicted"/>
<reference evidence="3" key="1">
    <citation type="submission" date="2024-01" db="EMBL/GenBank/DDBJ databases">
        <authorList>
            <person name="Webb A."/>
        </authorList>
    </citation>
    <scope>NUCLEOTIDE SEQUENCE</scope>
    <source>
        <strain evidence="3">Pm1</strain>
    </source>
</reference>
<feature type="region of interest" description="Disordered" evidence="1">
    <location>
        <begin position="99"/>
        <end position="121"/>
    </location>
</feature>
<gene>
    <name evidence="3" type="ORF">PM001_LOCUS4207</name>
</gene>
<dbReference type="EMBL" id="CAKLBY020000036">
    <property type="protein sequence ID" value="CAK7910705.1"/>
    <property type="molecule type" value="Genomic_DNA"/>
</dbReference>
<evidence type="ECO:0000256" key="1">
    <source>
        <dbReference type="SAM" id="MobiDB-lite"/>
    </source>
</evidence>
<dbReference type="PANTHER" id="PTHR28245">
    <property type="entry name" value="ARF3-INTERACTING PROTEIN 1"/>
    <property type="match status" value="1"/>
</dbReference>
<dbReference type="GO" id="GO:0005886">
    <property type="term" value="C:plasma membrane"/>
    <property type="evidence" value="ECO:0007669"/>
    <property type="project" value="TreeGrafter"/>
</dbReference>
<dbReference type="InterPro" id="IPR012860">
    <property type="entry name" value="Afi1_N"/>
</dbReference>
<dbReference type="PANTHER" id="PTHR28245:SF1">
    <property type="entry name" value="ARF3-INTERACTING PROTEIN 1"/>
    <property type="match status" value="1"/>
</dbReference>
<dbReference type="Pfam" id="PF07792">
    <property type="entry name" value="Afi1"/>
    <property type="match status" value="1"/>
</dbReference>
<evidence type="ECO:0000313" key="3">
    <source>
        <dbReference type="EMBL" id="CAK7910705.1"/>
    </source>
</evidence>
<dbReference type="AlphaFoldDB" id="A0AAV1TCA4"/>
<feature type="domain" description="UDENN" evidence="2">
    <location>
        <begin position="13"/>
        <end position="492"/>
    </location>
</feature>
<sequence>MTSVDSSARPLAEVVLHAEFDLIKGSTLRGSYPCSFTHYSPEFFADVMLPEGVHNRTEDCTVFFLNRHRKSHHVLVAPDAATSYATATSDATATLDATATSDATATTPNAKPTESTQVEDDQDPLKSFMYCLSVVRTTYDTAALRGAKVTAVALCSTYKSCVALKDVLNTAVLRMVATTSETESEQVLRELYDVVNAVDISGISKLSSLERRLSQGRSICPSGRAADGRNEAKALAEARVFQTQARWDDMLMPIQFHVGNTDDQHTDGTLTLLLQTFGDQTMVLFNAVLTGQRVVMLGYNRPAGEVCNFVLAMSSLVCPPLFGLVHRQYPYANLTDLGFLGTPGFIAGVTNPMFKTKREWWDVLCDISTGEVFVSASVEKEEYDVVDRNFVLEVLDGIAAGYGEEWVRGMFEEYMHKNVVDIAVGEANYLSRDALAKCSAVNNKRITKWARTDSYRLFMDSRQSLHSHSPAFNISNPHTCACYHSKWISVCM</sequence>
<dbReference type="Pfam" id="PF08616">
    <property type="entry name" value="SPA"/>
    <property type="match status" value="1"/>
</dbReference>
<name>A0AAV1TCA4_9STRA</name>
<accession>A0AAV1TCA4</accession>